<reference evidence="3 4" key="1">
    <citation type="submission" date="2016-02" db="EMBL/GenBank/DDBJ databases">
        <title>Genome analysis of coral dinoflagellate symbionts highlights evolutionary adaptations to a symbiotic lifestyle.</title>
        <authorList>
            <person name="Aranda M."/>
            <person name="Li Y."/>
            <person name="Liew Y.J."/>
            <person name="Baumgarten S."/>
            <person name="Simakov O."/>
            <person name="Wilson M."/>
            <person name="Piel J."/>
            <person name="Ashoor H."/>
            <person name="Bougouffa S."/>
            <person name="Bajic V.B."/>
            <person name="Ryu T."/>
            <person name="Ravasi T."/>
            <person name="Bayer T."/>
            <person name="Micklem G."/>
            <person name="Kim H."/>
            <person name="Bhak J."/>
            <person name="Lajeunesse T.C."/>
            <person name="Voolstra C.R."/>
        </authorList>
    </citation>
    <scope>NUCLEOTIDE SEQUENCE [LARGE SCALE GENOMIC DNA]</scope>
    <source>
        <strain evidence="3 4">CCMP2467</strain>
    </source>
</reference>
<dbReference type="InterPro" id="IPR000210">
    <property type="entry name" value="BTB/POZ_dom"/>
</dbReference>
<evidence type="ECO:0000313" key="4">
    <source>
        <dbReference type="Proteomes" id="UP000186817"/>
    </source>
</evidence>
<comment type="caution">
    <text evidence="3">The sequence shown here is derived from an EMBL/GenBank/DDBJ whole genome shotgun (WGS) entry which is preliminary data.</text>
</comment>
<dbReference type="CDD" id="cd18186">
    <property type="entry name" value="BTB_POZ_ZBTB_KLHL-like"/>
    <property type="match status" value="1"/>
</dbReference>
<name>A0A1Q9EF64_SYMMI</name>
<dbReference type="EMBL" id="LSRX01000168">
    <property type="protein sequence ID" value="OLQ06085.1"/>
    <property type="molecule type" value="Genomic_DNA"/>
</dbReference>
<dbReference type="Gene3D" id="1.25.40.10">
    <property type="entry name" value="Tetratricopeptide repeat domain"/>
    <property type="match status" value="1"/>
</dbReference>
<accession>A0A1Q9EF64</accession>
<organism evidence="3 4">
    <name type="scientific">Symbiodinium microadriaticum</name>
    <name type="common">Dinoflagellate</name>
    <name type="synonym">Zooxanthella microadriatica</name>
    <dbReference type="NCBI Taxonomy" id="2951"/>
    <lineage>
        <taxon>Eukaryota</taxon>
        <taxon>Sar</taxon>
        <taxon>Alveolata</taxon>
        <taxon>Dinophyceae</taxon>
        <taxon>Suessiales</taxon>
        <taxon>Symbiodiniaceae</taxon>
        <taxon>Symbiodinium</taxon>
    </lineage>
</organism>
<feature type="coiled-coil region" evidence="1">
    <location>
        <begin position="200"/>
        <end position="291"/>
    </location>
</feature>
<feature type="coiled-coil region" evidence="1">
    <location>
        <begin position="827"/>
        <end position="861"/>
    </location>
</feature>
<evidence type="ECO:0000313" key="3">
    <source>
        <dbReference type="EMBL" id="OLQ06085.1"/>
    </source>
</evidence>
<protein>
    <submittedName>
        <fullName evidence="3">BTB and MATH domain-containing protein 42</fullName>
    </submittedName>
</protein>
<dbReference type="Proteomes" id="UP000186817">
    <property type="component" value="Unassembled WGS sequence"/>
</dbReference>
<keyword evidence="1" id="KW-0175">Coiled coil</keyword>
<dbReference type="PROSITE" id="PS50097">
    <property type="entry name" value="BTB"/>
    <property type="match status" value="1"/>
</dbReference>
<keyword evidence="4" id="KW-1185">Reference proteome</keyword>
<dbReference type="Gene3D" id="3.30.710.10">
    <property type="entry name" value="Potassium Channel Kv1.1, Chain A"/>
    <property type="match status" value="1"/>
</dbReference>
<dbReference type="InterPro" id="IPR011333">
    <property type="entry name" value="SKP1/BTB/POZ_sf"/>
</dbReference>
<evidence type="ECO:0000256" key="1">
    <source>
        <dbReference type="SAM" id="Coils"/>
    </source>
</evidence>
<sequence length="1259" mass="140916">MGKGRADVRTLFTWLHDYVDLPQDFQRSRTWENCLYDLEMDLKGLSAVSSSSNRDLLSLDPAAQLLNFRDAIIALMLQSLLFKKAVLDWDLKAERAYADGPTVAMAELAVNIFSKTESLPYKLRPTALPKLSGHGPFTFLKIKEEKGRQPANTAPGLTALQGHLLAVLREMQRMGKGLRNMDFAEKVHISTNETGENPAAEELAQEMVKWFERCAQLEKELTTNKGEVENLMERQVEELEKTLANKETANKKLVTGIHKLENEKQSLRYELMTLQREKSELTEQNNRIAKESLPVIEKMRALVDRSMEATQRLTKDSLLLSSVFRKQVQETERVLEDRDKIGKDLEKAKRSLARFSWCPPSQPGVVFGEDIQSQVPLALLPAFGIYRSALSDVLTACFGKDGNFTVIVEEPSGEAHQDTEGQQAAKRTEFKVWSFLLAQWSPVFGKMVGSDNYAESQRAEVVIQDFSASAVETFLRFMYSGSVEGSVTAVMEVAAMADKYQVDALQSLCLPRVRKALKPELACEIFAAADRFQMDDLRAAWTANAEARDLIFTEPAEALKKRPAIRPELLAEILGSGLLCIPADDLKKLFRSWGEKGCDALESIINTRARSEYTDDVLDTLWSNYEAAGNKGVFLSYWVSMILGPGQGDAYTMDDLEVIASNQAWALTLGEGWVQWLLPHSWVHLQGFDFGTGTVSATTSFRIWSSEDGATWHLAYESQRKELAPGSFLACKRPPSLVKYFKLEVLEGKLVNVCFNIQGILQQLQVEKEKNTVKEVELQKVETMYLRTMAARRSIQDSFNEQRDRIVKVEASMAQREVQRQELLRVIEGKDGHIRELEEDLRRARKRIEEMEVQRDSALQATKMHAIDLACTSQQSNLRFQNLMAHPLCQSARRRWAIQLAFVPLLVQFACVTFGIQKQPPLSGLREKTGLALHTRAPLGETILSNEGKLLLSEISEAGRRGDWLKVQKLYGAYGGGETQIFTAVMHIAMNCSQFSQGAAVYQKPCSLNVCKTSATFTAALKLHAKLNQTEAVKRIWSEALSTCPLNEVLAGARIDAAAVAGDVKTAAEVLDLINHTSGIRTDVAHITSAIRACWEAEGQSHHAATYLFQYLLDLGLEPNIATYTCLIGAYATAPLPRVLTAYERLKSSNVTIDSPFTEVYLVTVLQKPKPEDWRGQKLIEKLKARSPDRLAAAKVALDDFDAAGVELTGLSLAIQKALRKLDEQAHPQQHLQSAREYRRETGRILDMSKFKVAPTIPK</sequence>
<dbReference type="InterPro" id="IPR011990">
    <property type="entry name" value="TPR-like_helical_dom_sf"/>
</dbReference>
<dbReference type="SMART" id="SM00225">
    <property type="entry name" value="BTB"/>
    <property type="match status" value="1"/>
</dbReference>
<dbReference type="PANTHER" id="PTHR24413">
    <property type="entry name" value="SPECKLE-TYPE POZ PROTEIN"/>
    <property type="match status" value="1"/>
</dbReference>
<dbReference type="SUPFAM" id="SSF54695">
    <property type="entry name" value="POZ domain"/>
    <property type="match status" value="1"/>
</dbReference>
<gene>
    <name evidence="3" type="primary">bath-42</name>
    <name evidence="3" type="ORF">AK812_SmicGene10675</name>
</gene>
<evidence type="ECO:0000259" key="2">
    <source>
        <dbReference type="PROSITE" id="PS50097"/>
    </source>
</evidence>
<dbReference type="AlphaFoldDB" id="A0A1Q9EF64"/>
<feature type="domain" description="BTB" evidence="2">
    <location>
        <begin position="402"/>
        <end position="487"/>
    </location>
</feature>
<proteinExistence type="predicted"/>
<dbReference type="Pfam" id="PF00651">
    <property type="entry name" value="BTB"/>
    <property type="match status" value="1"/>
</dbReference>
<dbReference type="OrthoDB" id="6359816at2759"/>